<evidence type="ECO:0000256" key="1">
    <source>
        <dbReference type="ARBA" id="ARBA00023125"/>
    </source>
</evidence>
<dbReference type="Gene3D" id="1.10.150.130">
    <property type="match status" value="1"/>
</dbReference>
<dbReference type="InterPro" id="IPR025269">
    <property type="entry name" value="SAM-like_dom"/>
</dbReference>
<dbReference type="RefSeq" id="WP_265992368.1">
    <property type="nucleotide sequence ID" value="NZ_CP110973.1"/>
</dbReference>
<dbReference type="SUPFAM" id="SSF56349">
    <property type="entry name" value="DNA breaking-rejoining enzymes"/>
    <property type="match status" value="1"/>
</dbReference>
<evidence type="ECO:0000313" key="5">
    <source>
        <dbReference type="Proteomes" id="UP001597116"/>
    </source>
</evidence>
<feature type="domain" description="Phage integrase SAM-like" evidence="3">
    <location>
        <begin position="204"/>
        <end position="288"/>
    </location>
</feature>
<dbReference type="Gene3D" id="1.10.443.10">
    <property type="entry name" value="Intergrase catalytic core"/>
    <property type="match status" value="1"/>
</dbReference>
<evidence type="ECO:0000256" key="2">
    <source>
        <dbReference type="ARBA" id="ARBA00023172"/>
    </source>
</evidence>
<dbReference type="EMBL" id="JBHTLP010000008">
    <property type="protein sequence ID" value="MFD1141866.1"/>
    <property type="molecule type" value="Genomic_DNA"/>
</dbReference>
<dbReference type="InterPro" id="IPR010998">
    <property type="entry name" value="Integrase_recombinase_N"/>
</dbReference>
<dbReference type="Pfam" id="PF13102">
    <property type="entry name" value="Phage_int_SAM_5"/>
    <property type="match status" value="1"/>
</dbReference>
<reference evidence="5" key="1">
    <citation type="journal article" date="2019" name="Int. J. Syst. Evol. Microbiol.">
        <title>The Global Catalogue of Microorganisms (GCM) 10K type strain sequencing project: providing services to taxonomists for standard genome sequencing and annotation.</title>
        <authorList>
            <consortium name="The Broad Institute Genomics Platform"/>
            <consortium name="The Broad Institute Genome Sequencing Center for Infectious Disease"/>
            <person name="Wu L."/>
            <person name="Ma J."/>
        </authorList>
    </citation>
    <scope>NUCLEOTIDE SEQUENCE [LARGE SCALE GENOMIC DNA]</scope>
    <source>
        <strain evidence="5">CCUG 55608</strain>
    </source>
</reference>
<keyword evidence="5" id="KW-1185">Reference proteome</keyword>
<protein>
    <submittedName>
        <fullName evidence="4">Phage integrase SAM-like domain-containing protein</fullName>
    </submittedName>
</protein>
<sequence>MSLLLLNAFDVTCQFWFRKTRSKEGSNEGVVQVNIYYRPISKREVFGPVSSEIRTTRDCWDRRNEPIKKTPNRELPNGQKVYDPNLDPLARLKKQLDEYEKNFELARIEFYSRRRQYTPEALHTVTMAMVKRDAALLQEKIHGEQSVSYRIAASYWEQKINALVGMQTRPLDRTLLMVHEEFIKVQEKFVNDNQFTRTPGQIGASTFTGYVNHFNPIKAYLKATNQEDVLITHITPGFVDRLQEWLMTQNSPKTKRQYQIGSINMFVQTLRAVCRFAVRREYIQYDPTAAIRHWSAPKSVAKPLPPDILHILKTAELPEHMRWMIDSWLVAMYLNLHYADYMNLPKMEIRTFNGLGVRYIDHPRKKQRGTALRLVSHLTPEVEEILAKYGGPHKLYYRTLGAFIKGFEQVCELLDLRNGNGSRFHIQFGMARDTGMSMGAAEGRSAEVLKNNAGHSNVSMQSKYINAAPSILEEHLKRQVSVSNSKIIPLQSNAA</sequence>
<evidence type="ECO:0000313" key="4">
    <source>
        <dbReference type="EMBL" id="MFD1141866.1"/>
    </source>
</evidence>
<gene>
    <name evidence="4" type="ORF">ACFQ4C_12135</name>
</gene>
<keyword evidence="1" id="KW-0238">DNA-binding</keyword>
<dbReference type="InterPro" id="IPR011010">
    <property type="entry name" value="DNA_brk_join_enz"/>
</dbReference>
<dbReference type="InterPro" id="IPR013762">
    <property type="entry name" value="Integrase-like_cat_sf"/>
</dbReference>
<comment type="caution">
    <text evidence="4">The sequence shown here is derived from an EMBL/GenBank/DDBJ whole genome shotgun (WGS) entry which is preliminary data.</text>
</comment>
<dbReference type="Proteomes" id="UP001597116">
    <property type="component" value="Unassembled WGS sequence"/>
</dbReference>
<evidence type="ECO:0000259" key="3">
    <source>
        <dbReference type="Pfam" id="PF13102"/>
    </source>
</evidence>
<accession>A0ABW3Q8X9</accession>
<organism evidence="4 5">
    <name type="scientific">Larkinella insperata</name>
    <dbReference type="NCBI Taxonomy" id="332158"/>
    <lineage>
        <taxon>Bacteria</taxon>
        <taxon>Pseudomonadati</taxon>
        <taxon>Bacteroidota</taxon>
        <taxon>Cytophagia</taxon>
        <taxon>Cytophagales</taxon>
        <taxon>Spirosomataceae</taxon>
        <taxon>Larkinella</taxon>
    </lineage>
</organism>
<proteinExistence type="predicted"/>
<name>A0ABW3Q8X9_9BACT</name>
<keyword evidence="2" id="KW-0233">DNA recombination</keyword>